<proteinExistence type="predicted"/>
<sequence>MQKLIQHIALFLLLVASFTTQSCEKTVNLDVPYEGDKLVLNSFIQPDSVIYLRVTVSGKPSNTSFAEVTNAKVQLMENDVEIPVTFQRIKGFGYYVSTEKAKLGKQYKYVVGASGLDEVSGRDTLPHAPFINLLRARKGGIRARFYLHDRPRVKEYYRVRMYAGDSSAVTHKIEPKVVKKFRFDPSYSNAFTDIATENYYDYALITDERFDGKDTPVVLQLQEAHKAKDFIVVEVTSLTETAYQYLKSLDQQRMDEGNVLVEPTRVYSNVLNGYGIVAGVNVRRIYFKIPD</sequence>
<dbReference type="InterPro" id="IPR025345">
    <property type="entry name" value="DUF4249"/>
</dbReference>
<reference evidence="2 3" key="1">
    <citation type="submission" date="2018-06" db="EMBL/GenBank/DDBJ databases">
        <title>Genomic Encyclopedia of Archaeal and Bacterial Type Strains, Phase II (KMG-II): from individual species to whole genera.</title>
        <authorList>
            <person name="Goeker M."/>
        </authorList>
    </citation>
    <scope>NUCLEOTIDE SEQUENCE [LARGE SCALE GENOMIC DNA]</scope>
    <source>
        <strain evidence="2 3">DSM 23857</strain>
    </source>
</reference>
<evidence type="ECO:0000256" key="1">
    <source>
        <dbReference type="SAM" id="SignalP"/>
    </source>
</evidence>
<accession>A0A327R1R1</accession>
<evidence type="ECO:0000313" key="2">
    <source>
        <dbReference type="EMBL" id="RAJ10789.1"/>
    </source>
</evidence>
<dbReference type="PROSITE" id="PS51257">
    <property type="entry name" value="PROKAR_LIPOPROTEIN"/>
    <property type="match status" value="1"/>
</dbReference>
<keyword evidence="3" id="KW-1185">Reference proteome</keyword>
<keyword evidence="1" id="KW-0732">Signal</keyword>
<name>A0A327R1R1_9BACT</name>
<dbReference type="EMBL" id="QLLL01000001">
    <property type="protein sequence ID" value="RAJ10789.1"/>
    <property type="molecule type" value="Genomic_DNA"/>
</dbReference>
<dbReference type="Proteomes" id="UP000249547">
    <property type="component" value="Unassembled WGS sequence"/>
</dbReference>
<dbReference type="OrthoDB" id="1115009at2"/>
<organism evidence="2 3">
    <name type="scientific">Chitinophaga skermanii</name>
    <dbReference type="NCBI Taxonomy" id="331697"/>
    <lineage>
        <taxon>Bacteria</taxon>
        <taxon>Pseudomonadati</taxon>
        <taxon>Bacteroidota</taxon>
        <taxon>Chitinophagia</taxon>
        <taxon>Chitinophagales</taxon>
        <taxon>Chitinophagaceae</taxon>
        <taxon>Chitinophaga</taxon>
    </lineage>
</organism>
<gene>
    <name evidence="2" type="ORF">LX64_00396</name>
</gene>
<dbReference type="AlphaFoldDB" id="A0A327R1R1"/>
<dbReference type="Pfam" id="PF14054">
    <property type="entry name" value="DUF4249"/>
    <property type="match status" value="1"/>
</dbReference>
<dbReference type="RefSeq" id="WP_111595916.1">
    <property type="nucleotide sequence ID" value="NZ_QLLL01000001.1"/>
</dbReference>
<protein>
    <submittedName>
        <fullName evidence="2">Uncharacterized protein DUF4249</fullName>
    </submittedName>
</protein>
<feature type="chain" id="PRO_5016448876" evidence="1">
    <location>
        <begin position="23"/>
        <end position="291"/>
    </location>
</feature>
<comment type="caution">
    <text evidence="2">The sequence shown here is derived from an EMBL/GenBank/DDBJ whole genome shotgun (WGS) entry which is preliminary data.</text>
</comment>
<feature type="signal peptide" evidence="1">
    <location>
        <begin position="1"/>
        <end position="22"/>
    </location>
</feature>
<evidence type="ECO:0000313" key="3">
    <source>
        <dbReference type="Proteomes" id="UP000249547"/>
    </source>
</evidence>